<keyword evidence="4" id="KW-1185">Reference proteome</keyword>
<feature type="compositionally biased region" description="Low complexity" evidence="1">
    <location>
        <begin position="156"/>
        <end position="165"/>
    </location>
</feature>
<dbReference type="Proteomes" id="UP001566132">
    <property type="component" value="Unassembled WGS sequence"/>
</dbReference>
<dbReference type="InterPro" id="IPR044822">
    <property type="entry name" value="Myb_DNA-bind_4"/>
</dbReference>
<evidence type="ECO:0000259" key="2">
    <source>
        <dbReference type="Pfam" id="PF13837"/>
    </source>
</evidence>
<dbReference type="EMBL" id="JBDJPC010000005">
    <property type="protein sequence ID" value="KAL1501015.1"/>
    <property type="molecule type" value="Genomic_DNA"/>
</dbReference>
<protein>
    <recommendedName>
        <fullName evidence="2">Myb/SANT-like DNA-binding domain-containing protein</fullName>
    </recommendedName>
</protein>
<evidence type="ECO:0000256" key="1">
    <source>
        <dbReference type="SAM" id="MobiDB-lite"/>
    </source>
</evidence>
<accession>A0ABD1EQH0</accession>
<name>A0ABD1EQH0_HYPHA</name>
<gene>
    <name evidence="3" type="ORF">ABEB36_006420</name>
</gene>
<proteinExistence type="predicted"/>
<evidence type="ECO:0000313" key="3">
    <source>
        <dbReference type="EMBL" id="KAL1501015.1"/>
    </source>
</evidence>
<comment type="caution">
    <text evidence="3">The sequence shown here is derived from an EMBL/GenBank/DDBJ whole genome shotgun (WGS) entry which is preliminary data.</text>
</comment>
<evidence type="ECO:0000313" key="4">
    <source>
        <dbReference type="Proteomes" id="UP001566132"/>
    </source>
</evidence>
<dbReference type="Pfam" id="PF13837">
    <property type="entry name" value="Myb_DNA-bind_4"/>
    <property type="match status" value="1"/>
</dbReference>
<organism evidence="3 4">
    <name type="scientific">Hypothenemus hampei</name>
    <name type="common">Coffee berry borer</name>
    <dbReference type="NCBI Taxonomy" id="57062"/>
    <lineage>
        <taxon>Eukaryota</taxon>
        <taxon>Metazoa</taxon>
        <taxon>Ecdysozoa</taxon>
        <taxon>Arthropoda</taxon>
        <taxon>Hexapoda</taxon>
        <taxon>Insecta</taxon>
        <taxon>Pterygota</taxon>
        <taxon>Neoptera</taxon>
        <taxon>Endopterygota</taxon>
        <taxon>Coleoptera</taxon>
        <taxon>Polyphaga</taxon>
        <taxon>Cucujiformia</taxon>
        <taxon>Curculionidae</taxon>
        <taxon>Scolytinae</taxon>
        <taxon>Hypothenemus</taxon>
    </lineage>
</organism>
<dbReference type="Gene3D" id="1.10.10.60">
    <property type="entry name" value="Homeodomain-like"/>
    <property type="match status" value="1"/>
</dbReference>
<sequence>MSNAERDELSEFLMFPSNPTEEFHKWTHGNTLIFLDLYKKYRGQVGSLKVKNLKRMFELIATEMQVITKIQISASHCENRWKVLERNYKKYIDNSKLTGSGRVTFEYAEIMYSILGKKKNIHPVLLLSSDTISTPGPSPTTTKEQNGEEINIEVTSEEVTTNESIPTREKKRKANDNVKKPVVTGSKRLKFNILKDIRTERQEYYKKRLELEEKKLLEKVRKNNLLQKYFEENMYTPEFHL</sequence>
<dbReference type="AlphaFoldDB" id="A0ABD1EQH0"/>
<feature type="region of interest" description="Disordered" evidence="1">
    <location>
        <begin position="156"/>
        <end position="177"/>
    </location>
</feature>
<reference evidence="3 4" key="1">
    <citation type="submission" date="2024-05" db="EMBL/GenBank/DDBJ databases">
        <title>Genetic variation in Jamaican populations of the coffee berry borer (Hypothenemus hampei).</title>
        <authorList>
            <person name="Errbii M."/>
            <person name="Myrie A."/>
        </authorList>
    </citation>
    <scope>NUCLEOTIDE SEQUENCE [LARGE SCALE GENOMIC DNA]</scope>
    <source>
        <strain evidence="3">JA-Hopewell-2020-01-JO</strain>
        <tissue evidence="3">Whole body</tissue>
    </source>
</reference>
<feature type="domain" description="Myb/SANT-like DNA-binding" evidence="2">
    <location>
        <begin position="24"/>
        <end position="110"/>
    </location>
</feature>